<dbReference type="Pfam" id="PF00646">
    <property type="entry name" value="F-box"/>
    <property type="match status" value="1"/>
</dbReference>
<dbReference type="OMA" id="KISACER"/>
<dbReference type="PANTHER" id="PTHR22899">
    <property type="entry name" value="CYCLIN-RELATED F-BOX FAMILY"/>
    <property type="match status" value="1"/>
</dbReference>
<protein>
    <submittedName>
        <fullName evidence="2">F-box domain-containing protein</fullName>
    </submittedName>
</protein>
<dbReference type="OrthoDB" id="5832245at2759"/>
<dbReference type="AlphaFoldDB" id="Q9TYK5"/>
<dbReference type="KEGG" id="cel:CELE_Y8A9A.5"/>
<dbReference type="RefSeq" id="NP_494653.2">
    <property type="nucleotide sequence ID" value="NM_062252.3"/>
</dbReference>
<dbReference type="InterPro" id="IPR001810">
    <property type="entry name" value="F-box_dom"/>
</dbReference>
<dbReference type="CTD" id="189402"/>
<keyword evidence="3" id="KW-1185">Reference proteome</keyword>
<organism evidence="2 3">
    <name type="scientific">Caenorhabditis elegans</name>
    <dbReference type="NCBI Taxonomy" id="6239"/>
    <lineage>
        <taxon>Eukaryota</taxon>
        <taxon>Metazoa</taxon>
        <taxon>Ecdysozoa</taxon>
        <taxon>Nematoda</taxon>
        <taxon>Chromadorea</taxon>
        <taxon>Rhabditida</taxon>
        <taxon>Rhabditina</taxon>
        <taxon>Rhabditomorpha</taxon>
        <taxon>Rhabditoidea</taxon>
        <taxon>Rhabditidae</taxon>
        <taxon>Peloderinae</taxon>
        <taxon>Caenorhabditis</taxon>
    </lineage>
</organism>
<dbReference type="InterPro" id="IPR053222">
    <property type="entry name" value="Zygotic_Embryogenesis-Asso"/>
</dbReference>
<dbReference type="Proteomes" id="UP000001940">
    <property type="component" value="Chromosome II"/>
</dbReference>
<dbReference type="EMBL" id="BX284602">
    <property type="protein sequence ID" value="CCD71760.1"/>
    <property type="molecule type" value="Genomic_DNA"/>
</dbReference>
<dbReference type="Pfam" id="PF07735">
    <property type="entry name" value="FBA_2"/>
    <property type="match status" value="1"/>
</dbReference>
<name>Q9TYK5_CAEEL</name>
<evidence type="ECO:0000259" key="1">
    <source>
        <dbReference type="PROSITE" id="PS50181"/>
    </source>
</evidence>
<evidence type="ECO:0000313" key="3">
    <source>
        <dbReference type="Proteomes" id="UP000001940"/>
    </source>
</evidence>
<dbReference type="GeneID" id="189402"/>
<sequence>MAVPFTLLCLPSKPLHNILMEFEFAQILPFSLTSAKSKNLVKSLKLINDNSTLKVSIGDSIKISACERMVIGNGSVRMSHYRSGIQHIYTWKSANLSERDLIDHIMDITENSEIKELYFKSDYHNVIFLHNCFKGLKIGKLRSGVNSESFQAFQKLIPSDKLDIEKDTGDHEMSGILCQNLNQLVIWTERSVSLDDLFLNNALAVKINSAQFDYKDLNLFLKSWISGSNPRLEYLTLHFSTRHLEYNTMEYVLGGIDFQKKDYCDFSHDLRSWACAPTDCGV</sequence>
<accession>Q9TYK5</accession>
<dbReference type="AGR" id="WB:WBGene00021174"/>
<evidence type="ECO:0000313" key="2">
    <source>
        <dbReference type="EMBL" id="CCD71760.1"/>
    </source>
</evidence>
<dbReference type="PIR" id="T33921">
    <property type="entry name" value="T33921"/>
</dbReference>
<dbReference type="InterPro" id="IPR012885">
    <property type="entry name" value="F-box_Sdz-33"/>
</dbReference>
<dbReference type="UCSC" id="Y8A9A.5">
    <property type="organism name" value="c. elegans"/>
</dbReference>
<gene>
    <name evidence="2 4" type="primary">fbxb-99</name>
    <name evidence="2" type="ORF">CELE_Y8A9A.5</name>
    <name evidence="4" type="ORF">Y8A9A.5</name>
</gene>
<evidence type="ECO:0000313" key="4">
    <source>
        <dbReference type="WormBase" id="Y8A9A.5"/>
    </source>
</evidence>
<dbReference type="PANTHER" id="PTHR22899:SF0">
    <property type="entry name" value="F-BOX ASSOCIATED DOMAIN-CONTAINING PROTEIN-RELATED"/>
    <property type="match status" value="1"/>
</dbReference>
<proteinExistence type="predicted"/>
<dbReference type="FunCoup" id="Q9TYK5">
    <property type="interactions" value="126"/>
</dbReference>
<dbReference type="PROSITE" id="PS50181">
    <property type="entry name" value="FBOX"/>
    <property type="match status" value="1"/>
</dbReference>
<dbReference type="InParanoid" id="Q9TYK5"/>
<reference evidence="2 3" key="1">
    <citation type="journal article" date="1998" name="Science">
        <title>Genome sequence of the nematode C. elegans: a platform for investigating biology.</title>
        <authorList>
            <consortium name="The C. elegans sequencing consortium"/>
            <person name="Sulson J.E."/>
            <person name="Waterston R."/>
        </authorList>
    </citation>
    <scope>NUCLEOTIDE SEQUENCE [LARGE SCALE GENOMIC DNA]</scope>
    <source>
        <strain evidence="2 3">Bristol N2</strain>
    </source>
</reference>
<feature type="domain" description="F-box" evidence="1">
    <location>
        <begin position="4"/>
        <end position="50"/>
    </location>
</feature>
<dbReference type="HOGENOM" id="CLU_028840_1_1_1"/>
<dbReference type="Bgee" id="WBGene00021174">
    <property type="expression patterns" value="Expressed in embryo and 1 other cell type or tissue"/>
</dbReference>
<dbReference type="WormBase" id="Y8A9A.5">
    <property type="protein sequence ID" value="CE39533"/>
    <property type="gene ID" value="WBGene00021174"/>
    <property type="gene designation" value="fbxb-99"/>
</dbReference>
<dbReference type="PhylomeDB" id="Q9TYK5"/>
<dbReference type="PaxDb" id="6239-Y8A9A.5"/>